<evidence type="ECO:0000256" key="3">
    <source>
        <dbReference type="ARBA" id="ARBA00007572"/>
    </source>
</evidence>
<comment type="catalytic activity">
    <reaction evidence="18">
        <text>ATP + (deoxyribonucleotide)n-3'-hydroxyl + 5'-phospho-(deoxyribonucleotide)m = (deoxyribonucleotide)n+m + AMP + diphosphate.</text>
        <dbReference type="EC" id="6.5.1.1"/>
    </reaction>
</comment>
<proteinExistence type="inferred from homology"/>
<protein>
    <recommendedName>
        <fullName evidence="5">DNA ligase 4</fullName>
        <ecNumber evidence="4">6.5.1.1</ecNumber>
    </recommendedName>
    <alternativeName>
        <fullName evidence="17">DNA ligase IV</fullName>
    </alternativeName>
    <alternativeName>
        <fullName evidence="16">Polydeoxyribonucleotide synthase [ATP] 4</fullName>
    </alternativeName>
</protein>
<dbReference type="Gene3D" id="3.30.470.30">
    <property type="entry name" value="DNA ligase/mRNA capping enzyme"/>
    <property type="match status" value="1"/>
</dbReference>
<keyword evidence="7" id="KW-0479">Metal-binding</keyword>
<feature type="domain" description="BRCT" evidence="21">
    <location>
        <begin position="816"/>
        <end position="878"/>
    </location>
</feature>
<keyword evidence="12" id="KW-0460">Magnesium</keyword>
<evidence type="ECO:0000256" key="17">
    <source>
        <dbReference type="ARBA" id="ARBA00031942"/>
    </source>
</evidence>
<dbReference type="Pfam" id="PF00533">
    <property type="entry name" value="BRCT"/>
    <property type="match status" value="1"/>
</dbReference>
<dbReference type="PROSITE" id="PS50160">
    <property type="entry name" value="DNA_LIGASE_A3"/>
    <property type="match status" value="1"/>
</dbReference>
<evidence type="ECO:0000256" key="2">
    <source>
        <dbReference type="ARBA" id="ARBA00004123"/>
    </source>
</evidence>
<dbReference type="Pfam" id="PF04679">
    <property type="entry name" value="DNA_ligase_A_C"/>
    <property type="match status" value="1"/>
</dbReference>
<keyword evidence="6" id="KW-0436">Ligase</keyword>
<evidence type="ECO:0000256" key="18">
    <source>
        <dbReference type="ARBA" id="ARBA00034003"/>
    </source>
</evidence>
<dbReference type="NCBIfam" id="TIGR00574">
    <property type="entry name" value="dnl1"/>
    <property type="match status" value="1"/>
</dbReference>
<dbReference type="InterPro" id="IPR012310">
    <property type="entry name" value="DNA_ligase_ATP-dep_cent"/>
</dbReference>
<evidence type="ECO:0000256" key="1">
    <source>
        <dbReference type="ARBA" id="ARBA00001946"/>
    </source>
</evidence>
<keyword evidence="15" id="KW-0539">Nucleus</keyword>
<dbReference type="Gene3D" id="3.40.50.10190">
    <property type="entry name" value="BRCT domain"/>
    <property type="match status" value="2"/>
</dbReference>
<dbReference type="PROSITE" id="PS50172">
    <property type="entry name" value="BRCT"/>
    <property type="match status" value="2"/>
</dbReference>
<dbReference type="EC" id="6.5.1.1" evidence="4"/>
<evidence type="ECO:0000256" key="5">
    <source>
        <dbReference type="ARBA" id="ARBA00022073"/>
    </source>
</evidence>
<evidence type="ECO:0000256" key="16">
    <source>
        <dbReference type="ARBA" id="ARBA00030676"/>
    </source>
</evidence>
<sequence length="878" mass="99409">MSSNAVLVAADKVPFEELCTLFDSLKIKKKNEKFFLLTNYIDDFRLQVAQITEEKDSSFYPILRLLLPALERDRNPYNIKEARLGNILVRALDWNRKSQDSQKLLNPHSNKIHHKDYVSVVCDVLKTRVSETSSLTIGDINEILDNIANAESEKAPTLEDIFGSVLKKINVKQLRWFLRIILKDLKLNMGAPSILAAFHPDAEIYYNNCRDLKKVCKNFDSGNTRPSEMGVSIFSAISPMLLQPLFITKLSDLSTAKSYVVEEKFDGERFQIHMADGVFEYYSRNGKPYSHNYGKTYESGTLTPSLKGCFSSEITSFILDGEMVGWHKTQDKPSSKGMRLDVKELKDHSEYKPCFFAFDLLYHNGQSLVGPPEKGGLPLIMRLETLDTMFEDVRGVIYRSERKLAREISDIEEAFNKSIDDAKEGITVKDTESYYMANRRNAGWYKIKAEYTEGTIEDLDLVIIGRTLRHPSQYYVACVDNTTPGGRWLCVAKVGGLDGERRAALRGRLQPHWRPVAEQPPPPSLHFNKKCVDYWLPPESSVVLQVRASELVKRETYGTGYTLRFQRIIEVRYDKPVKDAMTLQEFEQMVSSNAEVVKLGKKVNPAPVESAAMVPRKRPLKGPLRVAEQFRAVAAGGVAATSRALLGRKLCVVSDDADCDKAQLVRIIESHGGRHEENYGVDTWCCVAGRLSFHVRKLIESNAWDIVSTSWLRGLPEADKPCTLSPLDMLSIKRVTRLRLSFDYDCFGDSYKEPLDVDTLKRCFEKMDSDEPKVYLTTHEKIKVDNDLFESHNPMSFLRSCFLAIPNSDSIYSLRARMYGATLCDLDSGNVTHVVLSKMASPLEKMAAKRTNAALVTEEWLDACFAAAKLVPETLFIL</sequence>
<dbReference type="SUPFAM" id="SSF56091">
    <property type="entry name" value="DNA ligase/mRNA capping enzyme, catalytic domain"/>
    <property type="match status" value="1"/>
</dbReference>
<organism evidence="22 23">
    <name type="scientific">Iphiclides podalirius</name>
    <name type="common">scarce swallowtail</name>
    <dbReference type="NCBI Taxonomy" id="110791"/>
    <lineage>
        <taxon>Eukaryota</taxon>
        <taxon>Metazoa</taxon>
        <taxon>Ecdysozoa</taxon>
        <taxon>Arthropoda</taxon>
        <taxon>Hexapoda</taxon>
        <taxon>Insecta</taxon>
        <taxon>Pterygota</taxon>
        <taxon>Neoptera</taxon>
        <taxon>Endopterygota</taxon>
        <taxon>Lepidoptera</taxon>
        <taxon>Glossata</taxon>
        <taxon>Ditrysia</taxon>
        <taxon>Papilionoidea</taxon>
        <taxon>Papilionidae</taxon>
        <taxon>Papilioninae</taxon>
        <taxon>Iphiclides</taxon>
    </lineage>
</organism>
<evidence type="ECO:0000256" key="9">
    <source>
        <dbReference type="ARBA" id="ARBA00022741"/>
    </source>
</evidence>
<evidence type="ECO:0000256" key="19">
    <source>
        <dbReference type="RuleBase" id="RU004196"/>
    </source>
</evidence>
<evidence type="ECO:0000256" key="14">
    <source>
        <dbReference type="ARBA" id="ARBA00023204"/>
    </source>
</evidence>
<dbReference type="InterPro" id="IPR000977">
    <property type="entry name" value="DNA_ligase_ATP-dep"/>
</dbReference>
<dbReference type="InterPro" id="IPR036420">
    <property type="entry name" value="BRCT_dom_sf"/>
</dbReference>
<evidence type="ECO:0000313" key="22">
    <source>
        <dbReference type="EMBL" id="CAH2050732.1"/>
    </source>
</evidence>
<evidence type="ECO:0000313" key="23">
    <source>
        <dbReference type="Proteomes" id="UP000837857"/>
    </source>
</evidence>
<accession>A0ABN8IGM1</accession>
<dbReference type="SUPFAM" id="SSF50249">
    <property type="entry name" value="Nucleic acid-binding proteins"/>
    <property type="match status" value="1"/>
</dbReference>
<keyword evidence="23" id="KW-1185">Reference proteome</keyword>
<dbReference type="InterPro" id="IPR044125">
    <property type="entry name" value="Adenylation_DNA_ligase_IV"/>
</dbReference>
<feature type="non-terminal residue" evidence="22">
    <location>
        <position position="878"/>
    </location>
</feature>
<feature type="domain" description="ATP-dependent DNA ligase family profile" evidence="20">
    <location>
        <begin position="346"/>
        <end position="480"/>
    </location>
</feature>
<comment type="cofactor">
    <cofactor evidence="1">
        <name>Mg(2+)</name>
        <dbReference type="ChEBI" id="CHEBI:18420"/>
    </cofactor>
</comment>
<evidence type="ECO:0000256" key="12">
    <source>
        <dbReference type="ARBA" id="ARBA00022842"/>
    </source>
</evidence>
<dbReference type="InterPro" id="IPR012308">
    <property type="entry name" value="DNA_ligase_ATP-dep_N"/>
</dbReference>
<dbReference type="Proteomes" id="UP000837857">
    <property type="component" value="Chromosome 2"/>
</dbReference>
<dbReference type="EMBL" id="OW152814">
    <property type="protein sequence ID" value="CAH2050732.1"/>
    <property type="molecule type" value="Genomic_DNA"/>
</dbReference>
<keyword evidence="11" id="KW-0067">ATP-binding</keyword>
<dbReference type="InterPro" id="IPR001357">
    <property type="entry name" value="BRCT_dom"/>
</dbReference>
<dbReference type="Pfam" id="PF04675">
    <property type="entry name" value="DNA_ligase_A_N"/>
    <property type="match status" value="1"/>
</dbReference>
<name>A0ABN8IGM1_9NEOP</name>
<comment type="similarity">
    <text evidence="3 19">Belongs to the ATP-dependent DNA ligase family.</text>
</comment>
<keyword evidence="10" id="KW-0227">DNA damage</keyword>
<gene>
    <name evidence="22" type="ORF">IPOD504_LOCUS7636</name>
</gene>
<dbReference type="Gene3D" id="2.40.50.140">
    <property type="entry name" value="Nucleic acid-binding proteins"/>
    <property type="match status" value="1"/>
</dbReference>
<feature type="domain" description="BRCT" evidence="21">
    <location>
        <begin position="640"/>
        <end position="712"/>
    </location>
</feature>
<evidence type="ECO:0000256" key="8">
    <source>
        <dbReference type="ARBA" id="ARBA00022737"/>
    </source>
</evidence>
<evidence type="ECO:0000256" key="11">
    <source>
        <dbReference type="ARBA" id="ARBA00022840"/>
    </source>
</evidence>
<dbReference type="PANTHER" id="PTHR45997">
    <property type="entry name" value="DNA LIGASE 4"/>
    <property type="match status" value="1"/>
</dbReference>
<keyword evidence="8" id="KW-0677">Repeat</keyword>
<dbReference type="CDD" id="cd07903">
    <property type="entry name" value="Adenylation_DNA_ligase_IV"/>
    <property type="match status" value="1"/>
</dbReference>
<keyword evidence="9" id="KW-0547">Nucleotide-binding</keyword>
<evidence type="ECO:0000256" key="10">
    <source>
        <dbReference type="ARBA" id="ARBA00022763"/>
    </source>
</evidence>
<dbReference type="SUPFAM" id="SSF52113">
    <property type="entry name" value="BRCT domain"/>
    <property type="match status" value="2"/>
</dbReference>
<evidence type="ECO:0000256" key="15">
    <source>
        <dbReference type="ARBA" id="ARBA00023242"/>
    </source>
</evidence>
<evidence type="ECO:0000256" key="7">
    <source>
        <dbReference type="ARBA" id="ARBA00022723"/>
    </source>
</evidence>
<evidence type="ECO:0000256" key="4">
    <source>
        <dbReference type="ARBA" id="ARBA00012727"/>
    </source>
</evidence>
<comment type="subcellular location">
    <subcellularLocation>
        <location evidence="2">Nucleus</location>
    </subcellularLocation>
</comment>
<evidence type="ECO:0000256" key="6">
    <source>
        <dbReference type="ARBA" id="ARBA00022598"/>
    </source>
</evidence>
<evidence type="ECO:0000259" key="20">
    <source>
        <dbReference type="PROSITE" id="PS50160"/>
    </source>
</evidence>
<evidence type="ECO:0000256" key="13">
    <source>
        <dbReference type="ARBA" id="ARBA00023172"/>
    </source>
</evidence>
<reference evidence="22" key="1">
    <citation type="submission" date="2022-03" db="EMBL/GenBank/DDBJ databases">
        <authorList>
            <person name="Martin H S."/>
        </authorList>
    </citation>
    <scope>NUCLEOTIDE SEQUENCE</scope>
</reference>
<dbReference type="CDD" id="cd00027">
    <property type="entry name" value="BRCT"/>
    <property type="match status" value="1"/>
</dbReference>
<dbReference type="Pfam" id="PF11411">
    <property type="entry name" value="DNA_ligase_IV"/>
    <property type="match status" value="1"/>
</dbReference>
<dbReference type="SMART" id="SM00292">
    <property type="entry name" value="BRCT"/>
    <property type="match status" value="2"/>
</dbReference>
<dbReference type="PANTHER" id="PTHR45997:SF1">
    <property type="entry name" value="DNA LIGASE 4"/>
    <property type="match status" value="1"/>
</dbReference>
<dbReference type="Pfam" id="PF01068">
    <property type="entry name" value="DNA_ligase_A_M"/>
    <property type="match status" value="1"/>
</dbReference>
<dbReference type="InterPro" id="IPR029710">
    <property type="entry name" value="LIG4"/>
</dbReference>
<dbReference type="InterPro" id="IPR012309">
    <property type="entry name" value="DNA_ligase_ATP-dep_C"/>
</dbReference>
<dbReference type="InterPro" id="IPR012340">
    <property type="entry name" value="NA-bd_OB-fold"/>
</dbReference>
<evidence type="ECO:0000259" key="21">
    <source>
        <dbReference type="PROSITE" id="PS50172"/>
    </source>
</evidence>
<keyword evidence="13" id="KW-0233">DNA recombination</keyword>
<dbReference type="Gene3D" id="1.10.3260.10">
    <property type="entry name" value="DNA ligase, ATP-dependent, N-terminal domain"/>
    <property type="match status" value="1"/>
</dbReference>
<dbReference type="InterPro" id="IPR021536">
    <property type="entry name" value="DNA_ligase_IV_dom"/>
</dbReference>
<dbReference type="InterPro" id="IPR036599">
    <property type="entry name" value="DNA_ligase_N_sf"/>
</dbReference>
<keyword evidence="14" id="KW-0234">DNA repair</keyword>